<keyword evidence="2" id="KW-1185">Reference proteome</keyword>
<dbReference type="OrthoDB" id="6769052at2759"/>
<evidence type="ECO:0000313" key="2">
    <source>
        <dbReference type="Proteomes" id="UP001153636"/>
    </source>
</evidence>
<sequence>MYNHNSIVENGVSKSIHKLGAEGCRTMHRYQSLQIFRQTIGNIAMNGTTTASSTLQGQLDDKGTCQGVTYQENERLWTDVVIVAAVSIVTRDYDTSVSLDDNKIHLQEGVTCPYLKGYCFDLTYGETI</sequence>
<gene>
    <name evidence="1" type="ORF">PSYICH_LOCUS6657</name>
</gene>
<protein>
    <submittedName>
        <fullName evidence="1">Uncharacterized protein</fullName>
    </submittedName>
</protein>
<organism evidence="1 2">
    <name type="scientific">Psylliodes chrysocephalus</name>
    <dbReference type="NCBI Taxonomy" id="3402493"/>
    <lineage>
        <taxon>Eukaryota</taxon>
        <taxon>Metazoa</taxon>
        <taxon>Ecdysozoa</taxon>
        <taxon>Arthropoda</taxon>
        <taxon>Hexapoda</taxon>
        <taxon>Insecta</taxon>
        <taxon>Pterygota</taxon>
        <taxon>Neoptera</taxon>
        <taxon>Endopterygota</taxon>
        <taxon>Coleoptera</taxon>
        <taxon>Polyphaga</taxon>
        <taxon>Cucujiformia</taxon>
        <taxon>Chrysomeloidea</taxon>
        <taxon>Chrysomelidae</taxon>
        <taxon>Galerucinae</taxon>
        <taxon>Alticini</taxon>
        <taxon>Psylliodes</taxon>
    </lineage>
</organism>
<dbReference type="Proteomes" id="UP001153636">
    <property type="component" value="Chromosome 2"/>
</dbReference>
<proteinExistence type="predicted"/>
<name>A0A9P0CXQ5_9CUCU</name>
<dbReference type="AlphaFoldDB" id="A0A9P0CXQ5"/>
<reference evidence="1" key="1">
    <citation type="submission" date="2022-01" db="EMBL/GenBank/DDBJ databases">
        <authorList>
            <person name="King R."/>
        </authorList>
    </citation>
    <scope>NUCLEOTIDE SEQUENCE</scope>
</reference>
<dbReference type="Pfam" id="PF24664">
    <property type="entry name" value="Monjiviricetes_fusion"/>
    <property type="match status" value="1"/>
</dbReference>
<evidence type="ECO:0000313" key="1">
    <source>
        <dbReference type="EMBL" id="CAH1106166.1"/>
    </source>
</evidence>
<accession>A0A9P0CXQ5</accession>
<dbReference type="EMBL" id="OV651814">
    <property type="protein sequence ID" value="CAH1106166.1"/>
    <property type="molecule type" value="Genomic_DNA"/>
</dbReference>